<accession>A0ABV7WGD2</accession>
<dbReference type="InterPro" id="IPR000524">
    <property type="entry name" value="Tscrpt_reg_HTH_GntR"/>
</dbReference>
<evidence type="ECO:0000259" key="4">
    <source>
        <dbReference type="PROSITE" id="PS50949"/>
    </source>
</evidence>
<dbReference type="Gene3D" id="3.40.1410.10">
    <property type="entry name" value="Chorismate lyase-like"/>
    <property type="match status" value="1"/>
</dbReference>
<evidence type="ECO:0000256" key="1">
    <source>
        <dbReference type="ARBA" id="ARBA00023015"/>
    </source>
</evidence>
<comment type="caution">
    <text evidence="5">The sequence shown here is derived from an EMBL/GenBank/DDBJ whole genome shotgun (WGS) entry which is preliminary data.</text>
</comment>
<feature type="domain" description="HTH gntR-type" evidence="4">
    <location>
        <begin position="20"/>
        <end position="86"/>
    </location>
</feature>
<dbReference type="InterPro" id="IPR036388">
    <property type="entry name" value="WH-like_DNA-bd_sf"/>
</dbReference>
<dbReference type="PROSITE" id="PS50949">
    <property type="entry name" value="HTH_GNTR"/>
    <property type="match status" value="1"/>
</dbReference>
<dbReference type="SUPFAM" id="SSF64288">
    <property type="entry name" value="Chorismate lyase-like"/>
    <property type="match status" value="1"/>
</dbReference>
<keyword evidence="3" id="KW-0804">Transcription</keyword>
<organism evidence="5 6">
    <name type="scientific">Aquipuribacter hungaricus</name>
    <dbReference type="NCBI Taxonomy" id="545624"/>
    <lineage>
        <taxon>Bacteria</taxon>
        <taxon>Bacillati</taxon>
        <taxon>Actinomycetota</taxon>
        <taxon>Actinomycetes</taxon>
        <taxon>Micrococcales</taxon>
        <taxon>Intrasporangiaceae</taxon>
        <taxon>Aquipuribacter</taxon>
    </lineage>
</organism>
<proteinExistence type="predicted"/>
<keyword evidence="6" id="KW-1185">Reference proteome</keyword>
<dbReference type="PANTHER" id="PTHR44846">
    <property type="entry name" value="MANNOSYL-D-GLYCERATE TRANSPORT/METABOLISM SYSTEM REPRESSOR MNGR-RELATED"/>
    <property type="match status" value="1"/>
</dbReference>
<evidence type="ECO:0000256" key="2">
    <source>
        <dbReference type="ARBA" id="ARBA00023125"/>
    </source>
</evidence>
<name>A0ABV7WGD2_9MICO</name>
<dbReference type="RefSeq" id="WP_340293116.1">
    <property type="nucleotide sequence ID" value="NZ_JBBEOI010000096.1"/>
</dbReference>
<keyword evidence="2" id="KW-0238">DNA-binding</keyword>
<dbReference type="Proteomes" id="UP001595685">
    <property type="component" value="Unassembled WGS sequence"/>
</dbReference>
<dbReference type="InterPro" id="IPR028978">
    <property type="entry name" value="Chorismate_lyase_/UTRA_dom_sf"/>
</dbReference>
<dbReference type="PANTHER" id="PTHR44846:SF1">
    <property type="entry name" value="MANNOSYL-D-GLYCERATE TRANSPORT_METABOLISM SYSTEM REPRESSOR MNGR-RELATED"/>
    <property type="match status" value="1"/>
</dbReference>
<dbReference type="Gene3D" id="1.10.10.10">
    <property type="entry name" value="Winged helix-like DNA-binding domain superfamily/Winged helix DNA-binding domain"/>
    <property type="match status" value="1"/>
</dbReference>
<dbReference type="Pfam" id="PF07702">
    <property type="entry name" value="UTRA"/>
    <property type="match status" value="1"/>
</dbReference>
<evidence type="ECO:0000313" key="6">
    <source>
        <dbReference type="Proteomes" id="UP001595685"/>
    </source>
</evidence>
<protein>
    <submittedName>
        <fullName evidence="5">GntR family transcriptional regulator</fullName>
    </submittedName>
</protein>
<keyword evidence="1" id="KW-0805">Transcription regulation</keyword>
<dbReference type="EMBL" id="JBHRWW010000003">
    <property type="protein sequence ID" value="MFC3687987.1"/>
    <property type="molecule type" value="Genomic_DNA"/>
</dbReference>
<reference evidence="6" key="1">
    <citation type="journal article" date="2019" name="Int. J. Syst. Evol. Microbiol.">
        <title>The Global Catalogue of Microorganisms (GCM) 10K type strain sequencing project: providing services to taxonomists for standard genome sequencing and annotation.</title>
        <authorList>
            <consortium name="The Broad Institute Genomics Platform"/>
            <consortium name="The Broad Institute Genome Sequencing Center for Infectious Disease"/>
            <person name="Wu L."/>
            <person name="Ma J."/>
        </authorList>
    </citation>
    <scope>NUCLEOTIDE SEQUENCE [LARGE SCALE GENOMIC DNA]</scope>
    <source>
        <strain evidence="6">NCAIM B.02333</strain>
    </source>
</reference>
<gene>
    <name evidence="5" type="ORF">ACFOLH_06490</name>
</gene>
<sequence>MNDADLPVSSLSPLDTDSPVARYRQISDQLATLMQDTRPGARLPSEHELVHHLGISRATATQALRDLEQRGLVYRRQGRGTFVADTDRAIRSNRPGTLPSFSEDLRAAGRVTSERVISFATVVAPTDVASALALSRTASVWRVERVIVSDGEPVVHVTSWLPHSHYPLLDPSAIESSSLYEQLAEAPGSAGRPCFADEQWSAASAPAAVAPLLEVSRDVPVMRVTRTAYLHDQAPAEFVVSYVRGETFAVSMRIDAHNHAARVLSQLSSVTP</sequence>
<evidence type="ECO:0000256" key="3">
    <source>
        <dbReference type="ARBA" id="ARBA00023163"/>
    </source>
</evidence>
<dbReference type="InterPro" id="IPR050679">
    <property type="entry name" value="Bact_HTH_transcr_reg"/>
</dbReference>
<dbReference type="CDD" id="cd07377">
    <property type="entry name" value="WHTH_GntR"/>
    <property type="match status" value="1"/>
</dbReference>
<dbReference type="PRINTS" id="PR00035">
    <property type="entry name" value="HTHGNTR"/>
</dbReference>
<dbReference type="Pfam" id="PF00392">
    <property type="entry name" value="GntR"/>
    <property type="match status" value="1"/>
</dbReference>
<dbReference type="SMART" id="SM00866">
    <property type="entry name" value="UTRA"/>
    <property type="match status" value="1"/>
</dbReference>
<evidence type="ECO:0000313" key="5">
    <source>
        <dbReference type="EMBL" id="MFC3687987.1"/>
    </source>
</evidence>
<dbReference type="SMART" id="SM00345">
    <property type="entry name" value="HTH_GNTR"/>
    <property type="match status" value="1"/>
</dbReference>
<dbReference type="InterPro" id="IPR011663">
    <property type="entry name" value="UTRA"/>
</dbReference>
<dbReference type="SUPFAM" id="SSF46785">
    <property type="entry name" value="Winged helix' DNA-binding domain"/>
    <property type="match status" value="1"/>
</dbReference>
<dbReference type="InterPro" id="IPR036390">
    <property type="entry name" value="WH_DNA-bd_sf"/>
</dbReference>